<name>A0ABV7QC16_9PSEU</name>
<dbReference type="Gene3D" id="3.30.980.10">
    <property type="entry name" value="Threonyl-trna Synthetase, Chain A, domain 2"/>
    <property type="match status" value="1"/>
</dbReference>
<dbReference type="InterPro" id="IPR018165">
    <property type="entry name" value="Ala-tRNA-synth_IIc_core"/>
</dbReference>
<feature type="domain" description="Alanyl-transfer RNA synthetases family profile" evidence="5">
    <location>
        <begin position="1"/>
        <end position="234"/>
    </location>
</feature>
<dbReference type="SMART" id="SM00863">
    <property type="entry name" value="tRNA_SAD"/>
    <property type="match status" value="1"/>
</dbReference>
<organism evidence="6 7">
    <name type="scientific">Amycolatopsis halotolerans</name>
    <dbReference type="NCBI Taxonomy" id="330083"/>
    <lineage>
        <taxon>Bacteria</taxon>
        <taxon>Bacillati</taxon>
        <taxon>Actinomycetota</taxon>
        <taxon>Actinomycetes</taxon>
        <taxon>Pseudonocardiales</taxon>
        <taxon>Pseudonocardiaceae</taxon>
        <taxon>Amycolatopsis</taxon>
    </lineage>
</organism>
<dbReference type="PANTHER" id="PTHR43462:SF1">
    <property type="entry name" value="ALANYL-TRNA EDITING PROTEIN AARSD1"/>
    <property type="match status" value="1"/>
</dbReference>
<dbReference type="SUPFAM" id="SSF55186">
    <property type="entry name" value="ThrRS/AlaRS common domain"/>
    <property type="match status" value="1"/>
</dbReference>
<dbReference type="PANTHER" id="PTHR43462">
    <property type="entry name" value="ALANYL-TRNA EDITING PROTEIN"/>
    <property type="match status" value="1"/>
</dbReference>
<dbReference type="SUPFAM" id="SSF50447">
    <property type="entry name" value="Translation proteins"/>
    <property type="match status" value="1"/>
</dbReference>
<protein>
    <submittedName>
        <fullName evidence="6">Alanyl-tRNA editing protein</fullName>
    </submittedName>
</protein>
<gene>
    <name evidence="6" type="ORF">ACFORO_05245</name>
</gene>
<keyword evidence="7" id="KW-1185">Reference proteome</keyword>
<keyword evidence="3" id="KW-0479">Metal-binding</keyword>
<dbReference type="InterPro" id="IPR009000">
    <property type="entry name" value="Transl_B-barrel_sf"/>
</dbReference>
<dbReference type="InterPro" id="IPR051335">
    <property type="entry name" value="Alanyl-tRNA_Editing_Enzymes"/>
</dbReference>
<comment type="cofactor">
    <cofactor evidence="1">
        <name>Zn(2+)</name>
        <dbReference type="ChEBI" id="CHEBI:29105"/>
    </cofactor>
</comment>
<evidence type="ECO:0000259" key="5">
    <source>
        <dbReference type="PROSITE" id="PS50860"/>
    </source>
</evidence>
<evidence type="ECO:0000313" key="7">
    <source>
        <dbReference type="Proteomes" id="UP001595764"/>
    </source>
</evidence>
<evidence type="ECO:0000256" key="3">
    <source>
        <dbReference type="ARBA" id="ARBA00022723"/>
    </source>
</evidence>
<reference evidence="7" key="1">
    <citation type="journal article" date="2019" name="Int. J. Syst. Evol. Microbiol.">
        <title>The Global Catalogue of Microorganisms (GCM) 10K type strain sequencing project: providing services to taxonomists for standard genome sequencing and annotation.</title>
        <authorList>
            <consortium name="The Broad Institute Genomics Platform"/>
            <consortium name="The Broad Institute Genome Sequencing Center for Infectious Disease"/>
            <person name="Wu L."/>
            <person name="Ma J."/>
        </authorList>
    </citation>
    <scope>NUCLEOTIDE SEQUENCE [LARGE SCALE GENOMIC DNA]</scope>
    <source>
        <strain evidence="7">CGMCC 4.7682</strain>
    </source>
</reference>
<comment type="caution">
    <text evidence="6">The sequence shown here is derived from an EMBL/GenBank/DDBJ whole genome shotgun (WGS) entry which is preliminary data.</text>
</comment>
<sequence length="253" mass="27529">MTTLLYQTEPYLAEFTARVLERTDGGVRLDRMAFFPGAGGQPADTGAVTGQAGTAEVTGFRRDDDGIAVLLDGPQPGEGEQVRCALDWDRRYALMRTHTSLHLLAGVVGRDYGGVILSRSMQPLRGRVDFELAAADAVSGESFGDRLEEALRREIAAARPVSVSFLPPEEFLSRPDLIRTKTNQVPAGLDRIRVVEIVGLDRQADGGTHVASTREVAALRVTANQSRGMGKRRLRIELDRVAPPRPRADALAR</sequence>
<keyword evidence="4" id="KW-0862">Zinc</keyword>
<dbReference type="RefSeq" id="WP_377871978.1">
    <property type="nucleotide sequence ID" value="NZ_JBHMAY010000035.1"/>
</dbReference>
<evidence type="ECO:0000256" key="1">
    <source>
        <dbReference type="ARBA" id="ARBA00001947"/>
    </source>
</evidence>
<proteinExistence type="predicted"/>
<dbReference type="PROSITE" id="PS50860">
    <property type="entry name" value="AA_TRNA_LIGASE_II_ALA"/>
    <property type="match status" value="1"/>
</dbReference>
<dbReference type="InterPro" id="IPR012947">
    <property type="entry name" value="tRNA_SAD"/>
</dbReference>
<dbReference type="Gene3D" id="2.40.30.130">
    <property type="match status" value="1"/>
</dbReference>
<dbReference type="EMBL" id="JBHRWI010000005">
    <property type="protein sequence ID" value="MFC3509560.1"/>
    <property type="molecule type" value="Genomic_DNA"/>
</dbReference>
<evidence type="ECO:0000256" key="2">
    <source>
        <dbReference type="ARBA" id="ARBA00004496"/>
    </source>
</evidence>
<evidence type="ECO:0000256" key="4">
    <source>
        <dbReference type="ARBA" id="ARBA00022833"/>
    </source>
</evidence>
<dbReference type="Pfam" id="PF07973">
    <property type="entry name" value="tRNA_SAD"/>
    <property type="match status" value="1"/>
</dbReference>
<dbReference type="InterPro" id="IPR018163">
    <property type="entry name" value="Thr/Ala-tRNA-synth_IIc_edit"/>
</dbReference>
<accession>A0ABV7QC16</accession>
<dbReference type="Proteomes" id="UP001595764">
    <property type="component" value="Unassembled WGS sequence"/>
</dbReference>
<comment type="subcellular location">
    <subcellularLocation>
        <location evidence="2">Cytoplasm</location>
    </subcellularLocation>
</comment>
<evidence type="ECO:0000313" key="6">
    <source>
        <dbReference type="EMBL" id="MFC3509560.1"/>
    </source>
</evidence>